<protein>
    <submittedName>
        <fullName evidence="1">Tail assembly chaperone protein</fullName>
    </submittedName>
</protein>
<evidence type="ECO:0000313" key="1">
    <source>
        <dbReference type="EMBL" id="DAF84854.1"/>
    </source>
</evidence>
<name>A0A8S5TRL5_9CAUD</name>
<sequence length="97" mass="10557">MEEAKEKLKNLKLTATRLALFERKLGKPLTKLTDDDLGMVAFVAILECAGLTDKEIDDTCDALGIEDFSKACLEVLMNSGLFKQAKKKAAPAPKSAQ</sequence>
<accession>A0A8S5TRL5</accession>
<reference evidence="1" key="1">
    <citation type="journal article" date="2021" name="Proc. Natl. Acad. Sci. U.S.A.">
        <title>A Catalog of Tens of Thousands of Viruses from Human Metagenomes Reveals Hidden Associations with Chronic Diseases.</title>
        <authorList>
            <person name="Tisza M.J."/>
            <person name="Buck C.B."/>
        </authorList>
    </citation>
    <scope>NUCLEOTIDE SEQUENCE</scope>
    <source>
        <strain evidence="1">Ct1SN28</strain>
    </source>
</reference>
<proteinExistence type="predicted"/>
<organism evidence="1">
    <name type="scientific">Siphoviridae sp. ct1SN28</name>
    <dbReference type="NCBI Taxonomy" id="2825308"/>
    <lineage>
        <taxon>Viruses</taxon>
        <taxon>Duplodnaviria</taxon>
        <taxon>Heunggongvirae</taxon>
        <taxon>Uroviricota</taxon>
        <taxon>Caudoviricetes</taxon>
    </lineage>
</organism>
<dbReference type="EMBL" id="BK015910">
    <property type="protein sequence ID" value="DAF84854.1"/>
    <property type="molecule type" value="Genomic_DNA"/>
</dbReference>